<comment type="caution">
    <text evidence="4">The sequence shown here is derived from an EMBL/GenBank/DDBJ whole genome shotgun (WGS) entry which is preliminary data.</text>
</comment>
<feature type="signal peptide" evidence="2">
    <location>
        <begin position="1"/>
        <end position="15"/>
    </location>
</feature>
<gene>
    <name evidence="4" type="ORF">PPRIM_AZ9-3.1.T0450288</name>
</gene>
<name>A0A8S1M0N1_PARPR</name>
<accession>A0A8S1M0N1</accession>
<dbReference type="Pfam" id="PF01508">
    <property type="entry name" value="Paramecium_SA"/>
    <property type="match status" value="9"/>
</dbReference>
<protein>
    <recommendedName>
        <fullName evidence="3">Sushi domain-containing protein</fullName>
    </recommendedName>
</protein>
<feature type="chain" id="PRO_5035715340" description="Sushi domain-containing protein" evidence="2">
    <location>
        <begin position="16"/>
        <end position="2550"/>
    </location>
</feature>
<reference evidence="4" key="1">
    <citation type="submission" date="2021-01" db="EMBL/GenBank/DDBJ databases">
        <authorList>
            <consortium name="Genoscope - CEA"/>
            <person name="William W."/>
        </authorList>
    </citation>
    <scope>NUCLEOTIDE SEQUENCE</scope>
</reference>
<dbReference type="InterPro" id="IPR002895">
    <property type="entry name" value="Paramecium_SA"/>
</dbReference>
<organism evidence="4 5">
    <name type="scientific">Paramecium primaurelia</name>
    <dbReference type="NCBI Taxonomy" id="5886"/>
    <lineage>
        <taxon>Eukaryota</taxon>
        <taxon>Sar</taxon>
        <taxon>Alveolata</taxon>
        <taxon>Ciliophora</taxon>
        <taxon>Intramacronucleata</taxon>
        <taxon>Oligohymenophorea</taxon>
        <taxon>Peniculida</taxon>
        <taxon>Parameciidae</taxon>
        <taxon>Paramecium</taxon>
    </lineage>
</organism>
<evidence type="ECO:0000259" key="3">
    <source>
        <dbReference type="PROSITE" id="PS50923"/>
    </source>
</evidence>
<dbReference type="Proteomes" id="UP000688137">
    <property type="component" value="Unassembled WGS sequence"/>
</dbReference>
<dbReference type="PROSITE" id="PS50923">
    <property type="entry name" value="SUSHI"/>
    <property type="match status" value="1"/>
</dbReference>
<keyword evidence="1" id="KW-1015">Disulfide bond</keyword>
<dbReference type="EMBL" id="CAJJDM010000045">
    <property type="protein sequence ID" value="CAD8070486.1"/>
    <property type="molecule type" value="Genomic_DNA"/>
</dbReference>
<evidence type="ECO:0000313" key="5">
    <source>
        <dbReference type="Proteomes" id="UP000688137"/>
    </source>
</evidence>
<evidence type="ECO:0000256" key="1">
    <source>
        <dbReference type="ARBA" id="ARBA00023157"/>
    </source>
</evidence>
<feature type="domain" description="Sushi" evidence="3">
    <location>
        <begin position="140"/>
        <end position="203"/>
    </location>
</feature>
<keyword evidence="5" id="KW-1185">Reference proteome</keyword>
<sequence length="2550" mass="271966">MKIILTLCLVALVCSQQVFKSNECNDCGLFKSQNDCEGYKPVACEWIGASGTTPAKCQKKDGGGSQQGTFKPYCELVEKPEVNCSKTFGCAYLDSKCVHFAGCSAYVKTTPQECQAISYRCVSDGFACIEAKECKDYNESQCEITPSVSGILKCKFDGGTCRDYGCSEADLTFTTDQQCSDWQSTCITRGKGCWTKPLPNCSTYTGTEEQCNSFIGFDGNCELAKDTTNCKARECAKASNTISTDDECKSYQKGCITTGKGCYLGTTKPLCSTYDGDNTSCVGYIGSDGVCEGDAGGTKCRARKCENGNFKTDEQCKDYQKTCVTNGVKCVSALQTCSTYKGTATGCSAYIGSDGYCTGTSTTVEANCVPKVCDQAGDTFTTDEACEKYQKGCVTTGKGCSTKAALKKCTEYDGDSTQACNSRIGSEGRCTWRSGNKCSPRDCTSAPTSTNTNPLCSNWFTNCVTTGSGCVSATTCELTVKQQSCEGTKDCVWQPICTENSSCSQFKRKAICMANTARVFDGYADVQRTIEKWVTQKCGWGSNGCENLQCSHLTGPFYSIHANCQAEMSTCISNGVDACITKVECSKLKGTKDTCQAYPGFCTNTASATETTNCTQRQCSENVDAQDNPACEAWNQGCISTGKGCVIYTTTCNQLKGDRDTCNKLFGYSSGIITNYKTVQCYNDSTATVDSFCKIKTCIMATGMTEGSCDGFLSGCAFDGKDSCVDPETATCSDYYGVSSFCEGVKIKDQGDKYCYGTATAAKCTIRRCEDNADANTTDDICEGFKTGCVAKTTGGCIAKTAIACSSQTGTSETCPNFSASTGKCQRYNTCQDRACADITNPNGHQDCMTYKSTCRFLKTGSACINHNVCASYNVPDSTATSQAKFDYCTTITDSNGKLCGYKTGNTCADRTCDQMLGTYSTTLACTSYISTTTTTGTGTCKLAGTGSTAVCYAPLNTCAYTHNISGTDDAKVTECQKYVNDKDIKCTYITGPQCTTQSTCEKIITQTDEKTCNDFLYPNGKGVCQKVTDSTCLTTVEVASGCTGYKIDQTKTEAQKKALCQSLYVIDDVDNHGAGTGKFTKCIYKSTATSTCSAISTCADIPSASSQTDCNNQLTGCFYFNGLCYGVQNTCAGATIPNSANTDTLKSLFCHSMKTASTYCKLNAGKTACEDGVAACATFDISSITGGQWDNAAITVSSYCLAVADKTKKIFCKAGTSPNCAAATCEDIPGPQNQGDCDNRILGCAFSNGKCRTFNPAGTDCTAIDLTTAAADINTPSGKTQFCQSITQTISSTATPCTYNEHKTGTADTTCAATGACSTYNVLPDDAATKLTYCNSKVDDKFHKCTFTTGASSCRDYDCFDISNPTSQISCDLGTPGKTCTYISGTCYNTTDGCAKIPTSGTDKKAYCELLTSATIKCTYISGDFCTPKVADCKGYNVTDATNKSTTCNSLKTTTNGECTYVWGNKCAALGACETYVGTTDPEQGPETGSEETQCKSLKDAARKYPCIKHDTDAKKCRAQVCADNDNDETGCASNVNGCIYYQTKCIQKTTCASYTVPGDLAGNTEKQAWCEGVTDSNNNKCKWDGTKCADRTCNDSATANFYTTSDCKSYLKTCKTNGQKCVDETSGCSTFTGNQPYCEYLLDNTAKDYCKLNSGAVVSGACQIRTCYDNVSAQSDSDCETWLKGCVTRGKGCIPRNKPCSDYRGTKSSCEAFKQFSHVDSETKLDVYILCSGDASNTETSKCKDRKCSDNTSATSNDECQAYLNGCVTKGTGCVEKTADCSAYKGTRDVCSKFMGSNGLDYCYNVSNATETSSCQKKKCSDITGTDNKTCSDGMKPFKVTDKPFCVYNGTGCDTYGKKCEEFKGTDNKDDLNSCSKYIASNGPCKATSVGTIVGSCAKRVCTEAPNTLKTDKECQDYHPECLTTGYGCTSTIKCNTLTNQDSCKSRPQCTWANLCEPKKNSCSAQSGTSQSNCVNTVITYEIDKVSYKKYCAWTETGNVCRDQKCEDLSATINTHKQCNDFDKGCTTTGSGCITMTVCSGYKTESICKNASYVRDTKTGELGRCGWENNKCRERICQDLSGKTDAECDAHLSGCKTNGTECVQALSCSDFKTQQYCLSSKSGPCLWVQSNSTCYDYDRCEDALVKTHEGCQAFSPLCTTNGETCIPITSCAKTVLKASCVKGTDGICGYLPTDKCQLFDKCSDAVSNDQNACLAYGGCITDGIACVAKGKCGDYKTEISCKNNLGSDGICFWNGSSCKLKECSDLIGTTYEGCRSQVISSGTCTTDGSKCVPLGLCSSYTEAGCYQGTDGTCIYSYPVGQTTGAKSCRLKQCEDIDKGINNSACSNVIPGKECVSNTKNCIPKAACSTYKTLEACNGGGLDGTNKVVCAFTPNSATDKVNGTCKTFTQCSDANADPTACETNKSCKKTQSGTTTSCVPHTCDTFATSTDCQPVPSFDGKGFTICTLQNNKCAPGDPGTITDPKICYTKSAYTYTWNQTTNKCEKCLAGSTQPNNTNNNTDNTTTDPNTDDYGMILSIITLGLFGIMA</sequence>
<evidence type="ECO:0000256" key="2">
    <source>
        <dbReference type="SAM" id="SignalP"/>
    </source>
</evidence>
<dbReference type="SMART" id="SM00639">
    <property type="entry name" value="PSA"/>
    <property type="match status" value="24"/>
</dbReference>
<dbReference type="InterPro" id="IPR000436">
    <property type="entry name" value="Sushi_SCR_CCP_dom"/>
</dbReference>
<evidence type="ECO:0000313" key="4">
    <source>
        <dbReference type="EMBL" id="CAD8070486.1"/>
    </source>
</evidence>
<keyword evidence="2" id="KW-0732">Signal</keyword>
<proteinExistence type="predicted"/>
<dbReference type="OMA" id="ICMANTA"/>